<evidence type="ECO:0000256" key="1">
    <source>
        <dbReference type="SAM" id="MobiDB-lite"/>
    </source>
</evidence>
<dbReference type="AlphaFoldDB" id="A0A918KIH2"/>
<keyword evidence="3" id="KW-1185">Reference proteome</keyword>
<protein>
    <submittedName>
        <fullName evidence="2">Uncharacterized protein</fullName>
    </submittedName>
</protein>
<evidence type="ECO:0000313" key="3">
    <source>
        <dbReference type="Proteomes" id="UP000600865"/>
    </source>
</evidence>
<proteinExistence type="predicted"/>
<name>A0A918KIH2_9PROT</name>
<comment type="caution">
    <text evidence="2">The sequence shown here is derived from an EMBL/GenBank/DDBJ whole genome shotgun (WGS) entry which is preliminary data.</text>
</comment>
<evidence type="ECO:0000313" key="2">
    <source>
        <dbReference type="EMBL" id="GGX64255.1"/>
    </source>
</evidence>
<reference evidence="2 3" key="1">
    <citation type="journal article" date="2014" name="Int. J. Syst. Evol. Microbiol.">
        <title>Complete genome sequence of Corynebacterium casei LMG S-19264T (=DSM 44701T), isolated from a smear-ripened cheese.</title>
        <authorList>
            <consortium name="US DOE Joint Genome Institute (JGI-PGF)"/>
            <person name="Walter F."/>
            <person name="Albersmeier A."/>
            <person name="Kalinowski J."/>
            <person name="Ruckert C."/>
        </authorList>
    </citation>
    <scope>NUCLEOTIDE SEQUENCE [LARGE SCALE GENOMIC DNA]</scope>
    <source>
        <strain evidence="2 3">KCTC 23968</strain>
    </source>
</reference>
<dbReference type="EMBL" id="BMYV01000001">
    <property type="protein sequence ID" value="GGX64255.1"/>
    <property type="molecule type" value="Genomic_DNA"/>
</dbReference>
<gene>
    <name evidence="2" type="ORF">GCM10011309_12940</name>
</gene>
<feature type="region of interest" description="Disordered" evidence="1">
    <location>
        <begin position="35"/>
        <end position="75"/>
    </location>
</feature>
<sequence>MVDRQRAAMIANFWTSISGHAILRDRSAAFRKGHIMAKGKSSRKEVKKPKKEKPKANAAADSNKSGTTIAGKKMN</sequence>
<organism evidence="2 3">
    <name type="scientific">Litorimonas cladophorae</name>
    <dbReference type="NCBI Taxonomy" id="1220491"/>
    <lineage>
        <taxon>Bacteria</taxon>
        <taxon>Pseudomonadati</taxon>
        <taxon>Pseudomonadota</taxon>
        <taxon>Alphaproteobacteria</taxon>
        <taxon>Maricaulales</taxon>
        <taxon>Robiginitomaculaceae</taxon>
    </lineage>
</organism>
<feature type="compositionally biased region" description="Basic residues" evidence="1">
    <location>
        <begin position="35"/>
        <end position="53"/>
    </location>
</feature>
<accession>A0A918KIH2</accession>
<dbReference type="RefSeq" id="WP_189583919.1">
    <property type="nucleotide sequence ID" value="NZ_BMYV01000001.1"/>
</dbReference>
<dbReference type="Proteomes" id="UP000600865">
    <property type="component" value="Unassembled WGS sequence"/>
</dbReference>